<protein>
    <submittedName>
        <fullName evidence="2">Uncharacterized protein</fullName>
    </submittedName>
</protein>
<organism evidence="2 3">
    <name type="scientific">Elysia marginata</name>
    <dbReference type="NCBI Taxonomy" id="1093978"/>
    <lineage>
        <taxon>Eukaryota</taxon>
        <taxon>Metazoa</taxon>
        <taxon>Spiralia</taxon>
        <taxon>Lophotrochozoa</taxon>
        <taxon>Mollusca</taxon>
        <taxon>Gastropoda</taxon>
        <taxon>Heterobranchia</taxon>
        <taxon>Euthyneura</taxon>
        <taxon>Panpulmonata</taxon>
        <taxon>Sacoglossa</taxon>
        <taxon>Placobranchoidea</taxon>
        <taxon>Plakobranchidae</taxon>
        <taxon>Elysia</taxon>
    </lineage>
</organism>
<evidence type="ECO:0000313" key="2">
    <source>
        <dbReference type="EMBL" id="GFS04436.1"/>
    </source>
</evidence>
<feature type="transmembrane region" description="Helical" evidence="1">
    <location>
        <begin position="160"/>
        <end position="180"/>
    </location>
</feature>
<gene>
    <name evidence="2" type="ORF">ElyMa_004656400</name>
</gene>
<reference evidence="2 3" key="1">
    <citation type="journal article" date="2021" name="Elife">
        <title>Chloroplast acquisition without the gene transfer in kleptoplastic sea slugs, Plakobranchus ocellatus.</title>
        <authorList>
            <person name="Maeda T."/>
            <person name="Takahashi S."/>
            <person name="Yoshida T."/>
            <person name="Shimamura S."/>
            <person name="Takaki Y."/>
            <person name="Nagai Y."/>
            <person name="Toyoda A."/>
            <person name="Suzuki Y."/>
            <person name="Arimoto A."/>
            <person name="Ishii H."/>
            <person name="Satoh N."/>
            <person name="Nishiyama T."/>
            <person name="Hasebe M."/>
            <person name="Maruyama T."/>
            <person name="Minagawa J."/>
            <person name="Obokata J."/>
            <person name="Shigenobu S."/>
        </authorList>
    </citation>
    <scope>NUCLEOTIDE SEQUENCE [LARGE SCALE GENOMIC DNA]</scope>
</reference>
<evidence type="ECO:0000256" key="1">
    <source>
        <dbReference type="SAM" id="Phobius"/>
    </source>
</evidence>
<accession>A0AAV4I5U9</accession>
<dbReference type="EMBL" id="BMAT01009340">
    <property type="protein sequence ID" value="GFS04436.1"/>
    <property type="molecule type" value="Genomic_DNA"/>
</dbReference>
<proteinExistence type="predicted"/>
<dbReference type="AlphaFoldDB" id="A0AAV4I5U9"/>
<dbReference type="Proteomes" id="UP000762676">
    <property type="component" value="Unassembled WGS sequence"/>
</dbReference>
<dbReference type="SUPFAM" id="SSF54001">
    <property type="entry name" value="Cysteine proteinases"/>
    <property type="match status" value="1"/>
</dbReference>
<comment type="caution">
    <text evidence="2">The sequence shown here is derived from an EMBL/GenBank/DDBJ whole genome shotgun (WGS) entry which is preliminary data.</text>
</comment>
<name>A0AAV4I5U9_9GAST</name>
<evidence type="ECO:0000313" key="3">
    <source>
        <dbReference type="Proteomes" id="UP000762676"/>
    </source>
</evidence>
<keyword evidence="1" id="KW-0472">Membrane</keyword>
<dbReference type="InterPro" id="IPR038765">
    <property type="entry name" value="Papain-like_cys_pep_sf"/>
</dbReference>
<keyword evidence="1" id="KW-1133">Transmembrane helix</keyword>
<keyword evidence="3" id="KW-1185">Reference proteome</keyword>
<sequence>MAILCSAGGAGWLMSSQIEWTLNKLYSILKKVLNTCSSVTTAEAVRTMARKYGNDLESYNFIINVEENGMVVWSHSRSGNYWVLVSVDLESRAAKVYYCDSSGWDHLTDLENYLASFIAGFRTHGDPRFVVMHVPTKVESHMCNVRCKHYPLQRCSNVCGIVAVISAAISTLVLFSLLCGQ</sequence>
<keyword evidence="1" id="KW-0812">Transmembrane</keyword>